<reference evidence="1 2" key="1">
    <citation type="submission" date="2018-06" db="EMBL/GenBank/DDBJ databases">
        <title>Genomic Encyclopedia of Type Strains, Phase III (KMG-III): the genomes of soil and plant-associated and newly described type strains.</title>
        <authorList>
            <person name="Whitman W."/>
        </authorList>
    </citation>
    <scope>NUCLEOTIDE SEQUENCE [LARGE SCALE GENOMIC DNA]</scope>
    <source>
        <strain evidence="1 2">CECT 7377</strain>
    </source>
</reference>
<dbReference type="AlphaFoldDB" id="A0A366IXY7"/>
<evidence type="ECO:0000313" key="1">
    <source>
        <dbReference type="EMBL" id="RBP79040.1"/>
    </source>
</evidence>
<gene>
    <name evidence="1" type="ORF">DFP80_11666</name>
</gene>
<comment type="caution">
    <text evidence="1">The sequence shown here is derived from an EMBL/GenBank/DDBJ whole genome shotgun (WGS) entry which is preliminary data.</text>
</comment>
<sequence length="73" mass="8120">MQIPSHPWCDGFLSNPPLPVEATTNLHIAAGQLKLQIECFNVASLKQLLEVDYEFRCHNAVTISLSIGDQRSI</sequence>
<keyword evidence="2" id="KW-1185">Reference proteome</keyword>
<name>A0A366IXY7_9GAMM</name>
<proteinExistence type="predicted"/>
<organism evidence="1 2">
    <name type="scientific">Marinomonas rhizomae</name>
    <dbReference type="NCBI Taxonomy" id="491948"/>
    <lineage>
        <taxon>Bacteria</taxon>
        <taxon>Pseudomonadati</taxon>
        <taxon>Pseudomonadota</taxon>
        <taxon>Gammaproteobacteria</taxon>
        <taxon>Oceanospirillales</taxon>
        <taxon>Oceanospirillaceae</taxon>
        <taxon>Marinomonas</taxon>
    </lineage>
</organism>
<accession>A0A366IXY7</accession>
<evidence type="ECO:0000313" key="2">
    <source>
        <dbReference type="Proteomes" id="UP000252792"/>
    </source>
</evidence>
<dbReference type="RefSeq" id="WP_147243857.1">
    <property type="nucleotide sequence ID" value="NZ_QNSE01000016.1"/>
</dbReference>
<protein>
    <submittedName>
        <fullName evidence="1">Uncharacterized protein</fullName>
    </submittedName>
</protein>
<dbReference type="EMBL" id="QNSE01000016">
    <property type="protein sequence ID" value="RBP79040.1"/>
    <property type="molecule type" value="Genomic_DNA"/>
</dbReference>
<dbReference type="Proteomes" id="UP000252792">
    <property type="component" value="Unassembled WGS sequence"/>
</dbReference>